<comment type="caution">
    <text evidence="2">The sequence shown here is derived from an EMBL/GenBank/DDBJ whole genome shotgun (WGS) entry which is preliminary data.</text>
</comment>
<feature type="transmembrane region" description="Helical" evidence="1">
    <location>
        <begin position="320"/>
        <end position="342"/>
    </location>
</feature>
<name>A0A4R6M5Z5_9GAMM</name>
<evidence type="ECO:0000256" key="1">
    <source>
        <dbReference type="SAM" id="Phobius"/>
    </source>
</evidence>
<feature type="transmembrane region" description="Helical" evidence="1">
    <location>
        <begin position="373"/>
        <end position="391"/>
    </location>
</feature>
<feature type="transmembrane region" description="Helical" evidence="1">
    <location>
        <begin position="6"/>
        <end position="24"/>
    </location>
</feature>
<feature type="transmembrane region" description="Helical" evidence="1">
    <location>
        <begin position="108"/>
        <end position="129"/>
    </location>
</feature>
<proteinExistence type="predicted"/>
<dbReference type="Proteomes" id="UP000294656">
    <property type="component" value="Unassembled WGS sequence"/>
</dbReference>
<organism evidence="2 3">
    <name type="scientific">Marinomonas balearica</name>
    <dbReference type="NCBI Taxonomy" id="491947"/>
    <lineage>
        <taxon>Bacteria</taxon>
        <taxon>Pseudomonadati</taxon>
        <taxon>Pseudomonadota</taxon>
        <taxon>Gammaproteobacteria</taxon>
        <taxon>Oceanospirillales</taxon>
        <taxon>Oceanospirillaceae</taxon>
        <taxon>Marinomonas</taxon>
    </lineage>
</organism>
<accession>A0A4R6M5Z5</accession>
<dbReference type="EMBL" id="SNXC01000015">
    <property type="protein sequence ID" value="TDO95990.1"/>
    <property type="molecule type" value="Genomic_DNA"/>
</dbReference>
<keyword evidence="1" id="KW-0472">Membrane</keyword>
<feature type="transmembrane region" description="Helical" evidence="1">
    <location>
        <begin position="194"/>
        <end position="211"/>
    </location>
</feature>
<feature type="transmembrane region" description="Helical" evidence="1">
    <location>
        <begin position="69"/>
        <end position="87"/>
    </location>
</feature>
<gene>
    <name evidence="2" type="ORF">DFP79_3360</name>
</gene>
<evidence type="ECO:0000313" key="2">
    <source>
        <dbReference type="EMBL" id="TDO95990.1"/>
    </source>
</evidence>
<dbReference type="AlphaFoldDB" id="A0A4R6M5Z5"/>
<protein>
    <submittedName>
        <fullName evidence="2">Uncharacterized protein</fullName>
    </submittedName>
</protein>
<reference evidence="2 3" key="1">
    <citation type="submission" date="2019-03" db="EMBL/GenBank/DDBJ databases">
        <title>Genomic Encyclopedia of Type Strains, Phase III (KMG-III): the genomes of soil and plant-associated and newly described type strains.</title>
        <authorList>
            <person name="Whitman W."/>
        </authorList>
    </citation>
    <scope>NUCLEOTIDE SEQUENCE [LARGE SCALE GENOMIC DNA]</scope>
    <source>
        <strain evidence="2 3">CECT 7378</strain>
    </source>
</reference>
<feature type="transmembrane region" description="Helical" evidence="1">
    <location>
        <begin position="149"/>
        <end position="167"/>
    </location>
</feature>
<evidence type="ECO:0000313" key="3">
    <source>
        <dbReference type="Proteomes" id="UP000294656"/>
    </source>
</evidence>
<sequence>MNYFFVSCSFLFTFLVLLICWFLLDKRVRFFYTIIMYSLLSKLASIFYLSNIEVFMIEPGEMSSIDFSYVYVSLFLVVFFFFSGGLTRFFIPFFERNNFNGLLYEKKFFLFFLVFSIFFYVLNILYSAGSIPVDRFYFWKMDSFVPEEYMVFGVLMIYFPALVSVLFNRKSTVFFYMSLYFFYLYISGQKFHGFLVPFALFIAVFKVHCCFNRKEKIFFLLASVLVVLIAAYDVSKRGIAKGFEGFLDPILYRFFALQGAAFKSLYQECFNGIECSGLNFMSSMSDVVIAVLNKGGVDAYLEKGVNLSVGIFHLPFTDGFLGVISVVFFAIISSAFLSYFYVSVSRRSLLDIFFCSYGFIWMISIAAQGSIAYSLKKLLMLFVILLGLFFVRKISSRC</sequence>
<keyword evidence="3" id="KW-1185">Reference proteome</keyword>
<feature type="transmembrane region" description="Helical" evidence="1">
    <location>
        <begin position="172"/>
        <end position="188"/>
    </location>
</feature>
<keyword evidence="1" id="KW-1133">Transmembrane helix</keyword>
<keyword evidence="1" id="KW-0812">Transmembrane</keyword>
<feature type="transmembrane region" description="Helical" evidence="1">
    <location>
        <begin position="31"/>
        <end position="49"/>
    </location>
</feature>
<feature type="transmembrane region" description="Helical" evidence="1">
    <location>
        <begin position="218"/>
        <end position="235"/>
    </location>
</feature>
<feature type="transmembrane region" description="Helical" evidence="1">
    <location>
        <begin position="349"/>
        <end position="367"/>
    </location>
</feature>